<dbReference type="PANTHER" id="PTHR38839:SF4">
    <property type="entry name" value="TRANSCRIPTIONAL REGULATOR WHIB"/>
    <property type="match status" value="1"/>
</dbReference>
<dbReference type="GO" id="GO:0003677">
    <property type="term" value="F:DNA binding"/>
    <property type="evidence" value="ECO:0007669"/>
    <property type="project" value="UniProtKB-UniRule"/>
</dbReference>
<dbReference type="RefSeq" id="WP_009152306.1">
    <property type="nucleotide sequence ID" value="NZ_CM001439.1"/>
</dbReference>
<keyword evidence="15" id="KW-1185">Reference proteome</keyword>
<evidence type="ECO:0000256" key="4">
    <source>
        <dbReference type="ARBA" id="ARBA00022723"/>
    </source>
</evidence>
<dbReference type="eggNOG" id="ENOG502ZN9E">
    <property type="taxonomic scope" value="Bacteria"/>
</dbReference>
<dbReference type="GO" id="GO:0051539">
    <property type="term" value="F:4 iron, 4 sulfur cluster binding"/>
    <property type="evidence" value="ECO:0007669"/>
    <property type="project" value="UniProtKB-UniRule"/>
</dbReference>
<keyword evidence="11" id="KW-0963">Cytoplasm</keyword>
<dbReference type="Pfam" id="PF13384">
    <property type="entry name" value="HTH_23"/>
    <property type="match status" value="1"/>
</dbReference>
<feature type="region of interest" description="Disordered" evidence="12">
    <location>
        <begin position="93"/>
        <end position="113"/>
    </location>
</feature>
<evidence type="ECO:0000256" key="10">
    <source>
        <dbReference type="ARBA" id="ARBA00023163"/>
    </source>
</evidence>
<comment type="similarity">
    <text evidence="2 11">Belongs to the WhiB family.</text>
</comment>
<dbReference type="InterPro" id="IPR003482">
    <property type="entry name" value="Whib"/>
</dbReference>
<keyword evidence="9 11" id="KW-1015">Disulfide bond</keyword>
<feature type="binding site" evidence="11">
    <location>
        <position position="73"/>
    </location>
    <ligand>
        <name>[4Fe-4S] cluster</name>
        <dbReference type="ChEBI" id="CHEBI:49883"/>
    </ligand>
</feature>
<dbReference type="GO" id="GO:0045892">
    <property type="term" value="P:negative regulation of DNA-templated transcription"/>
    <property type="evidence" value="ECO:0007669"/>
    <property type="project" value="TreeGrafter"/>
</dbReference>
<dbReference type="Gene3D" id="1.10.10.10">
    <property type="entry name" value="Winged helix-like DNA-binding domain superfamily/Winged helix DNA-binding domain"/>
    <property type="match status" value="1"/>
</dbReference>
<dbReference type="STRING" id="882083.SacmaDRAFT_0616"/>
<comment type="function">
    <text evidence="11">Acts as a transcriptional regulator. Probably redox-responsive. The apo- but not holo-form probably binds DNA.</text>
</comment>
<keyword evidence="4 11" id="KW-0479">Metal-binding</keyword>
<comment type="PTM">
    <text evidence="11">Upon Fe-S cluster removal intramolecular disulfide bonds are formed.</text>
</comment>
<protein>
    <recommendedName>
        <fullName evidence="11">Transcriptional regulator WhiB</fullName>
    </recommendedName>
</protein>
<sequence>MPLPRPWSQPHTLQGATPGGRVPVAWSTYNPATQEEGWRARAACAAPDIDPEVFFPEPGPDMADRIAAAQRVCAGCPVRKQCRDYAQHHGERHGIWGGHSTRHLPRSRGGVHTTTHRRAAAVARLSRAGLTVDQIADRLQVTARTVGRYRARSNPHDATEAA</sequence>
<keyword evidence="7 11" id="KW-0805">Transcription regulation</keyword>
<dbReference type="EMBL" id="CM001439">
    <property type="protein sequence ID" value="EHR48916.1"/>
    <property type="molecule type" value="Genomic_DNA"/>
</dbReference>
<evidence type="ECO:0000256" key="12">
    <source>
        <dbReference type="SAM" id="MobiDB-lite"/>
    </source>
</evidence>
<evidence type="ECO:0000313" key="15">
    <source>
        <dbReference type="Proteomes" id="UP000004926"/>
    </source>
</evidence>
<dbReference type="GO" id="GO:0035731">
    <property type="term" value="F:dinitrosyl-iron complex binding"/>
    <property type="evidence" value="ECO:0007669"/>
    <property type="project" value="UniProtKB-UniRule"/>
</dbReference>
<gene>
    <name evidence="11" type="primary">whiB</name>
    <name evidence="14" type="ORF">SacmaDRAFT_0616</name>
</gene>
<comment type="PTM">
    <text evidence="11">The Fe-S cluster can be nitrosylated by nitric oxide (NO).</text>
</comment>
<dbReference type="PANTHER" id="PTHR38839">
    <property type="entry name" value="TRANSCRIPTIONAL REGULATOR WHID-RELATED"/>
    <property type="match status" value="1"/>
</dbReference>
<evidence type="ECO:0000256" key="5">
    <source>
        <dbReference type="ARBA" id="ARBA00023004"/>
    </source>
</evidence>
<feature type="region of interest" description="Disordered" evidence="12">
    <location>
        <begin position="1"/>
        <end position="22"/>
    </location>
</feature>
<keyword evidence="8 11" id="KW-0238">DNA-binding</keyword>
<evidence type="ECO:0000256" key="9">
    <source>
        <dbReference type="ARBA" id="ARBA00023157"/>
    </source>
</evidence>
<name>H5X5A5_9PSEU</name>
<evidence type="ECO:0000256" key="8">
    <source>
        <dbReference type="ARBA" id="ARBA00023125"/>
    </source>
</evidence>
<feature type="binding site" evidence="11">
    <location>
        <position position="44"/>
    </location>
    <ligand>
        <name>[4Fe-4S] cluster</name>
        <dbReference type="ChEBI" id="CHEBI:49883"/>
    </ligand>
</feature>
<feature type="binding site" evidence="11">
    <location>
        <position position="76"/>
    </location>
    <ligand>
        <name>[4Fe-4S] cluster</name>
        <dbReference type="ChEBI" id="CHEBI:49883"/>
    </ligand>
</feature>
<dbReference type="GO" id="GO:0045454">
    <property type="term" value="P:cell redox homeostasis"/>
    <property type="evidence" value="ECO:0007669"/>
    <property type="project" value="TreeGrafter"/>
</dbReference>
<dbReference type="Pfam" id="PF02467">
    <property type="entry name" value="Whib"/>
    <property type="match status" value="1"/>
</dbReference>
<keyword evidence="3 11" id="KW-0004">4Fe-4S</keyword>
<evidence type="ECO:0000256" key="2">
    <source>
        <dbReference type="ARBA" id="ARBA00006597"/>
    </source>
</evidence>
<evidence type="ECO:0000256" key="11">
    <source>
        <dbReference type="HAMAP-Rule" id="MF_01479"/>
    </source>
</evidence>
<keyword evidence="6 11" id="KW-0411">Iron-sulfur</keyword>
<comment type="subcellular location">
    <subcellularLocation>
        <location evidence="1 11">Cytoplasm</location>
    </subcellularLocation>
</comment>
<dbReference type="OrthoDB" id="4249150at2"/>
<comment type="cofactor">
    <cofactor evidence="11">
        <name>[4Fe-4S] cluster</name>
        <dbReference type="ChEBI" id="CHEBI:49883"/>
    </cofactor>
    <text evidence="11">Binds 1 [4Fe-4S] cluster per subunit. Following nitrosylation of the [4Fe-4S] cluster binds 1 [4Fe-8(NO)] cluster per subunit.</text>
</comment>
<feature type="binding site" evidence="11">
    <location>
        <position position="82"/>
    </location>
    <ligand>
        <name>[4Fe-4S] cluster</name>
        <dbReference type="ChEBI" id="CHEBI:49883"/>
    </ligand>
</feature>
<feature type="domain" description="4Fe-4S Wbl-type" evidence="13">
    <location>
        <begin position="43"/>
        <end position="106"/>
    </location>
</feature>
<evidence type="ECO:0000256" key="6">
    <source>
        <dbReference type="ARBA" id="ARBA00023014"/>
    </source>
</evidence>
<proteinExistence type="inferred from homology"/>
<dbReference type="HAMAP" id="MF_01479">
    <property type="entry name" value="WhiB"/>
    <property type="match status" value="1"/>
</dbReference>
<dbReference type="PROSITE" id="PS51674">
    <property type="entry name" value="4FE4S_WBL"/>
    <property type="match status" value="1"/>
</dbReference>
<dbReference type="AlphaFoldDB" id="H5X5A5"/>
<reference evidence="14 15" key="1">
    <citation type="journal article" date="2012" name="Stand. Genomic Sci.">
        <title>Genome sequence of the ocean sediment bacterium Saccharomonospora marina type strain (XMU15(T)).</title>
        <authorList>
            <person name="Klenk H.P."/>
            <person name="Lu M."/>
            <person name="Lucas S."/>
            <person name="Lapidus A."/>
            <person name="Copeland A."/>
            <person name="Pitluck S."/>
            <person name="Goodwin L.A."/>
            <person name="Han C."/>
            <person name="Tapia R."/>
            <person name="Brambilla E.M."/>
            <person name="Potter G."/>
            <person name="Land M."/>
            <person name="Ivanova N."/>
            <person name="Rohde M."/>
            <person name="Goker M."/>
            <person name="Detter J.C."/>
            <person name="Li W.J."/>
            <person name="Kyrpides N.C."/>
            <person name="Woyke T."/>
        </authorList>
    </citation>
    <scope>NUCLEOTIDE SEQUENCE [LARGE SCALE GENOMIC DNA]</scope>
    <source>
        <strain evidence="14 15">XMU15</strain>
    </source>
</reference>
<dbReference type="GO" id="GO:0005737">
    <property type="term" value="C:cytoplasm"/>
    <property type="evidence" value="ECO:0007669"/>
    <property type="project" value="UniProtKB-SubCell"/>
</dbReference>
<dbReference type="InterPro" id="IPR034768">
    <property type="entry name" value="4FE4S_WBL"/>
</dbReference>
<dbReference type="Proteomes" id="UP000004926">
    <property type="component" value="Chromosome"/>
</dbReference>
<organism evidence="14 15">
    <name type="scientific">Saccharomonospora marina XMU15</name>
    <dbReference type="NCBI Taxonomy" id="882083"/>
    <lineage>
        <taxon>Bacteria</taxon>
        <taxon>Bacillati</taxon>
        <taxon>Actinomycetota</taxon>
        <taxon>Actinomycetes</taxon>
        <taxon>Pseudonocardiales</taxon>
        <taxon>Pseudonocardiaceae</taxon>
        <taxon>Saccharomonospora</taxon>
    </lineage>
</organism>
<evidence type="ECO:0000256" key="1">
    <source>
        <dbReference type="ARBA" id="ARBA00004496"/>
    </source>
</evidence>
<evidence type="ECO:0000256" key="7">
    <source>
        <dbReference type="ARBA" id="ARBA00023015"/>
    </source>
</evidence>
<keyword evidence="10 11" id="KW-0804">Transcription</keyword>
<evidence type="ECO:0000313" key="14">
    <source>
        <dbReference type="EMBL" id="EHR48916.1"/>
    </source>
</evidence>
<accession>H5X5A5</accession>
<dbReference type="HOGENOM" id="CLU_1700567_0_0_11"/>
<dbReference type="GO" id="GO:0046872">
    <property type="term" value="F:metal ion binding"/>
    <property type="evidence" value="ECO:0007669"/>
    <property type="project" value="UniProtKB-KW"/>
</dbReference>
<evidence type="ECO:0000259" key="13">
    <source>
        <dbReference type="PROSITE" id="PS51674"/>
    </source>
</evidence>
<keyword evidence="5 11" id="KW-0408">Iron</keyword>
<dbReference type="InterPro" id="IPR036388">
    <property type="entry name" value="WH-like_DNA-bd_sf"/>
</dbReference>
<evidence type="ECO:0000256" key="3">
    <source>
        <dbReference type="ARBA" id="ARBA00022485"/>
    </source>
</evidence>
<dbReference type="GO" id="GO:0047134">
    <property type="term" value="F:protein-disulfide reductase [NAD(P)H] activity"/>
    <property type="evidence" value="ECO:0007669"/>
    <property type="project" value="TreeGrafter"/>
</dbReference>